<name>A0ABZ0V3W8_9RHOB</name>
<accession>A0ABZ0V3W8</accession>
<organism evidence="1 2">
    <name type="scientific">Sulfitobacter faviae</name>
    <dbReference type="NCBI Taxonomy" id="1775881"/>
    <lineage>
        <taxon>Bacteria</taxon>
        <taxon>Pseudomonadati</taxon>
        <taxon>Pseudomonadota</taxon>
        <taxon>Alphaproteobacteria</taxon>
        <taxon>Rhodobacterales</taxon>
        <taxon>Roseobacteraceae</taxon>
        <taxon>Sulfitobacter</taxon>
    </lineage>
</organism>
<dbReference type="Proteomes" id="UP001326567">
    <property type="component" value="Plasmid unnamed02"/>
</dbReference>
<gene>
    <name evidence="1" type="ORF">T7987_17780</name>
</gene>
<keyword evidence="2" id="KW-1185">Reference proteome</keyword>
<proteinExistence type="predicted"/>
<reference evidence="1 2" key="1">
    <citation type="submission" date="2023-11" db="EMBL/GenBank/DDBJ databases">
        <title>From the Deep-Sea to the Surface: Bacterial Genomes Isolated from the Moytirra Hydrothermal Vent Plume.</title>
        <authorList>
            <person name="Major S.R."/>
        </authorList>
    </citation>
    <scope>NUCLEOTIDE SEQUENCE [LARGE SCALE GENOMIC DNA]</scope>
    <source>
        <strain evidence="1 2">OXR-9</strain>
        <plasmid evidence="1 2">unnamed02</plasmid>
    </source>
</reference>
<dbReference type="EMBL" id="CP139727">
    <property type="protein sequence ID" value="WPZ23556.1"/>
    <property type="molecule type" value="Genomic_DNA"/>
</dbReference>
<geneLocation type="plasmid" evidence="1 2">
    <name>unnamed02</name>
</geneLocation>
<protein>
    <submittedName>
        <fullName evidence="1">Uncharacterized protein</fullName>
    </submittedName>
</protein>
<sequence>MFVEVPAVYHDPLTVVLRLFCLGRLRDALRGLQDLEAGNLQGGIGSLGVLSKAKPIL</sequence>
<dbReference type="RefSeq" id="WP_322329923.1">
    <property type="nucleotide sequence ID" value="NZ_CP139727.1"/>
</dbReference>
<keyword evidence="1" id="KW-0614">Plasmid</keyword>
<evidence type="ECO:0000313" key="1">
    <source>
        <dbReference type="EMBL" id="WPZ23556.1"/>
    </source>
</evidence>
<evidence type="ECO:0000313" key="2">
    <source>
        <dbReference type="Proteomes" id="UP001326567"/>
    </source>
</evidence>